<accession>A0A9X3LMK5</accession>
<dbReference type="Proteomes" id="UP001146469">
    <property type="component" value="Unassembled WGS sequence"/>
</dbReference>
<dbReference type="AlphaFoldDB" id="A0A9X3LMK5"/>
<sequence length="328" mass="35794">MRPVTAVRNLASIVLRDPPAVPGLPRARWIHRLTMDDGTKVAVHEVRSYSFSFEDAPSSAPTTLILVHGFNLTAASWFFQLAALREQPNLRILLPDLRGHGASEDAPGLDIERTAIDLAATIRELAPTGRLILAGHSMGAMTVLGGLRHLDKADLQRVGGIALINGAIDTFASAGVSQILHSRLVRATRWLGAKSPSRLEWAKSLVEWAIKPVIAAFIYHGSLDEGESDNFDVLTFHANEIAGTSMRTLLGYLDDLTEHDELAAAELLADIPGEILVGAMDDVTPPSQSERIHDLWPRADFHEYPESGHMLPVERPEDVTRALLNLLS</sequence>
<dbReference type="PRINTS" id="PR00412">
    <property type="entry name" value="EPOXHYDRLASE"/>
</dbReference>
<dbReference type="RefSeq" id="WP_269944796.1">
    <property type="nucleotide sequence ID" value="NZ_JAKMUT010000008.1"/>
</dbReference>
<protein>
    <submittedName>
        <fullName evidence="2">Alpha/beta hydrolase</fullName>
    </submittedName>
</protein>
<dbReference type="InterPro" id="IPR029058">
    <property type="entry name" value="AB_hydrolase_fold"/>
</dbReference>
<dbReference type="Gene3D" id="3.40.50.1820">
    <property type="entry name" value="alpha/beta hydrolase"/>
    <property type="match status" value="1"/>
</dbReference>
<dbReference type="SUPFAM" id="SSF53474">
    <property type="entry name" value="alpha/beta-Hydrolases"/>
    <property type="match status" value="1"/>
</dbReference>
<keyword evidence="2" id="KW-0378">Hydrolase</keyword>
<dbReference type="Pfam" id="PF12697">
    <property type="entry name" value="Abhydrolase_6"/>
    <property type="match status" value="1"/>
</dbReference>
<dbReference type="InterPro" id="IPR050228">
    <property type="entry name" value="Carboxylesterase_BioH"/>
</dbReference>
<dbReference type="InterPro" id="IPR000073">
    <property type="entry name" value="AB_hydrolase_1"/>
</dbReference>
<gene>
    <name evidence="2" type="ORF">L8V00_08875</name>
</gene>
<reference evidence="2" key="1">
    <citation type="submission" date="2022-02" db="EMBL/GenBank/DDBJ databases">
        <title>Corynebacterium sp. from urogenital microbiome.</title>
        <authorList>
            <person name="Cappelli E.A."/>
            <person name="Ribeiro T.G."/>
            <person name="Peixe L."/>
        </authorList>
    </citation>
    <scope>NUCLEOTIDE SEQUENCE</scope>
    <source>
        <strain evidence="2">C8Ua_174</strain>
    </source>
</reference>
<dbReference type="PANTHER" id="PTHR43194:SF2">
    <property type="entry name" value="PEROXISOMAL MEMBRANE PROTEIN LPX1"/>
    <property type="match status" value="1"/>
</dbReference>
<evidence type="ECO:0000259" key="1">
    <source>
        <dbReference type="Pfam" id="PF12697"/>
    </source>
</evidence>
<name>A0A9X3LMK5_9CORY</name>
<feature type="domain" description="AB hydrolase-1" evidence="1">
    <location>
        <begin position="64"/>
        <end position="321"/>
    </location>
</feature>
<organism evidence="2 3">
    <name type="scientific">Corynebacterium evansiae</name>
    <dbReference type="NCBI Taxonomy" id="2913499"/>
    <lineage>
        <taxon>Bacteria</taxon>
        <taxon>Bacillati</taxon>
        <taxon>Actinomycetota</taxon>
        <taxon>Actinomycetes</taxon>
        <taxon>Mycobacteriales</taxon>
        <taxon>Corynebacteriaceae</taxon>
        <taxon>Corynebacterium</taxon>
    </lineage>
</organism>
<proteinExistence type="predicted"/>
<dbReference type="InterPro" id="IPR000639">
    <property type="entry name" value="Epox_hydrolase-like"/>
</dbReference>
<dbReference type="GO" id="GO:0016787">
    <property type="term" value="F:hydrolase activity"/>
    <property type="evidence" value="ECO:0007669"/>
    <property type="project" value="UniProtKB-KW"/>
</dbReference>
<keyword evidence="3" id="KW-1185">Reference proteome</keyword>
<dbReference type="EMBL" id="JAKMUT010000008">
    <property type="protein sequence ID" value="MCZ9290311.1"/>
    <property type="molecule type" value="Genomic_DNA"/>
</dbReference>
<comment type="caution">
    <text evidence="2">The sequence shown here is derived from an EMBL/GenBank/DDBJ whole genome shotgun (WGS) entry which is preliminary data.</text>
</comment>
<evidence type="ECO:0000313" key="2">
    <source>
        <dbReference type="EMBL" id="MCZ9290311.1"/>
    </source>
</evidence>
<dbReference type="PANTHER" id="PTHR43194">
    <property type="entry name" value="HYDROLASE ALPHA/BETA FOLD FAMILY"/>
    <property type="match status" value="1"/>
</dbReference>
<evidence type="ECO:0000313" key="3">
    <source>
        <dbReference type="Proteomes" id="UP001146469"/>
    </source>
</evidence>